<keyword evidence="1" id="KW-1133">Transmembrane helix</keyword>
<accession>A0A8C1GCM3</accession>
<evidence type="ECO:0000313" key="2">
    <source>
        <dbReference type="Ensembl" id="ENSCCRP00010007049.1"/>
    </source>
</evidence>
<reference evidence="2" key="1">
    <citation type="submission" date="2025-08" db="UniProtKB">
        <authorList>
            <consortium name="Ensembl"/>
        </authorList>
    </citation>
    <scope>IDENTIFICATION</scope>
</reference>
<dbReference type="PANTHER" id="PTHR28434">
    <property type="entry name" value="PROTEIN C3ORF33"/>
    <property type="match status" value="1"/>
</dbReference>
<dbReference type="AlphaFoldDB" id="A0A8C1GCM3"/>
<dbReference type="Proteomes" id="UP000694427">
    <property type="component" value="Unplaced"/>
</dbReference>
<feature type="transmembrane region" description="Helical" evidence="1">
    <location>
        <begin position="193"/>
        <end position="214"/>
    </location>
</feature>
<keyword evidence="1" id="KW-0812">Transmembrane</keyword>
<dbReference type="InterPro" id="IPR042421">
    <property type="entry name" value="C3orf33-like"/>
</dbReference>
<evidence type="ECO:0000256" key="1">
    <source>
        <dbReference type="SAM" id="Phobius"/>
    </source>
</evidence>
<dbReference type="Ensembl" id="ENSCCRT00010007620.1">
    <property type="protein sequence ID" value="ENSCCRP00010007049.1"/>
    <property type="gene ID" value="ENSCCRG00010002922.1"/>
</dbReference>
<organism evidence="2 3">
    <name type="scientific">Cyprinus carpio</name>
    <name type="common">Common carp</name>
    <dbReference type="NCBI Taxonomy" id="7962"/>
    <lineage>
        <taxon>Eukaryota</taxon>
        <taxon>Metazoa</taxon>
        <taxon>Chordata</taxon>
        <taxon>Craniata</taxon>
        <taxon>Vertebrata</taxon>
        <taxon>Euteleostomi</taxon>
        <taxon>Actinopterygii</taxon>
        <taxon>Neopterygii</taxon>
        <taxon>Teleostei</taxon>
        <taxon>Ostariophysi</taxon>
        <taxon>Cypriniformes</taxon>
        <taxon>Cyprinidae</taxon>
        <taxon>Cyprininae</taxon>
        <taxon>Cyprinus</taxon>
    </lineage>
</organism>
<evidence type="ECO:0000313" key="3">
    <source>
        <dbReference type="Proteomes" id="UP000694427"/>
    </source>
</evidence>
<dbReference type="GO" id="GO:0005615">
    <property type="term" value="C:extracellular space"/>
    <property type="evidence" value="ECO:0007669"/>
    <property type="project" value="TreeGrafter"/>
</dbReference>
<keyword evidence="1" id="KW-0472">Membrane</keyword>
<dbReference type="SUPFAM" id="SSF50199">
    <property type="entry name" value="Staphylococcal nuclease"/>
    <property type="match status" value="1"/>
</dbReference>
<reference evidence="2" key="2">
    <citation type="submission" date="2025-09" db="UniProtKB">
        <authorList>
            <consortium name="Ensembl"/>
        </authorList>
    </citation>
    <scope>IDENTIFICATION</scope>
</reference>
<dbReference type="Gene3D" id="2.40.50.90">
    <property type="match status" value="1"/>
</dbReference>
<protein>
    <submittedName>
        <fullName evidence="2">Chromosome 3 open reading frame 33</fullName>
    </submittedName>
</protein>
<proteinExistence type="predicted"/>
<keyword evidence="3" id="KW-1185">Reference proteome</keyword>
<dbReference type="InterPro" id="IPR035437">
    <property type="entry name" value="SNase_OB-fold_sf"/>
</dbReference>
<dbReference type="PANTHER" id="PTHR28434:SF1">
    <property type="entry name" value="PROTEIN C3ORF33"/>
    <property type="match status" value="1"/>
</dbReference>
<sequence>MKEHQQNISTCLGLVGLLIIARSIRLITKFGSATDIPAQFIERNISIRRRLRNITEKGLEVEHIPIYEPHNPCFGADLRRAGLDWSTAEMVWLRLIARQNETLHCLVSVNRGSVFNTCVNEELLRHGLASTSPFVGLDPQSWIYWHLYKRFLRAESRAEKKGKGLWMEESHCERNISLHTCPYLLNMKTDISNTLWCCIILTLSMLYYTCSIGYNRYIPDKRKVFELFPAPINPYPTDLSVFSFLGRWGSALSS</sequence>
<name>A0A8C1GCM3_CYPCA</name>